<dbReference type="PANTHER" id="PTHR43701">
    <property type="entry name" value="MEMBRANE TRANSPORTER PROTEIN MJ0441-RELATED"/>
    <property type="match status" value="1"/>
</dbReference>
<accession>A0A6J5ZEL2</accession>
<evidence type="ECO:0000256" key="4">
    <source>
        <dbReference type="ARBA" id="ARBA00023136"/>
    </source>
</evidence>
<feature type="transmembrane region" description="Helical" evidence="5">
    <location>
        <begin position="100"/>
        <end position="119"/>
    </location>
</feature>
<dbReference type="InterPro" id="IPR051598">
    <property type="entry name" value="TSUP/Inactive_protease-like"/>
</dbReference>
<feature type="transmembrane region" description="Helical" evidence="5">
    <location>
        <begin position="46"/>
        <end position="68"/>
    </location>
</feature>
<proteinExistence type="predicted"/>
<dbReference type="Pfam" id="PF01925">
    <property type="entry name" value="TauE"/>
    <property type="match status" value="1"/>
</dbReference>
<sequence length="120" mass="12274">MPNERILRLAIIGVGTGLFSGLFGVGGGVVLVPMLILWLGFDERKAAATSLLVIVIAAIGGAITHLTYGNIDLVAALTVGIPAVGGVLIGTWLQQRINVAVVQLLFSLLLVATAALVAFG</sequence>
<evidence type="ECO:0000313" key="6">
    <source>
        <dbReference type="EMBL" id="CAB4341035.1"/>
    </source>
</evidence>
<comment type="subcellular location">
    <subcellularLocation>
        <location evidence="1">Membrane</location>
        <topology evidence="1">Multi-pass membrane protein</topology>
    </subcellularLocation>
</comment>
<evidence type="ECO:0000256" key="3">
    <source>
        <dbReference type="ARBA" id="ARBA00022989"/>
    </source>
</evidence>
<organism evidence="6">
    <name type="scientific">freshwater metagenome</name>
    <dbReference type="NCBI Taxonomy" id="449393"/>
    <lineage>
        <taxon>unclassified sequences</taxon>
        <taxon>metagenomes</taxon>
        <taxon>ecological metagenomes</taxon>
    </lineage>
</organism>
<evidence type="ECO:0000256" key="1">
    <source>
        <dbReference type="ARBA" id="ARBA00004141"/>
    </source>
</evidence>
<dbReference type="EMBL" id="CAESAN010000035">
    <property type="protein sequence ID" value="CAB4341035.1"/>
    <property type="molecule type" value="Genomic_DNA"/>
</dbReference>
<evidence type="ECO:0000256" key="2">
    <source>
        <dbReference type="ARBA" id="ARBA00022692"/>
    </source>
</evidence>
<name>A0A6J5ZEL2_9ZZZZ</name>
<dbReference type="AlphaFoldDB" id="A0A6J5ZEL2"/>
<keyword evidence="2 5" id="KW-0812">Transmembrane</keyword>
<feature type="transmembrane region" description="Helical" evidence="5">
    <location>
        <begin position="6"/>
        <end position="39"/>
    </location>
</feature>
<keyword evidence="3 5" id="KW-1133">Transmembrane helix</keyword>
<dbReference type="InterPro" id="IPR002781">
    <property type="entry name" value="TM_pro_TauE-like"/>
</dbReference>
<protein>
    <submittedName>
        <fullName evidence="6">Unannotated protein</fullName>
    </submittedName>
</protein>
<reference evidence="6" key="1">
    <citation type="submission" date="2020-05" db="EMBL/GenBank/DDBJ databases">
        <authorList>
            <person name="Chiriac C."/>
            <person name="Salcher M."/>
            <person name="Ghai R."/>
            <person name="Kavagutti S V."/>
        </authorList>
    </citation>
    <scope>NUCLEOTIDE SEQUENCE</scope>
</reference>
<evidence type="ECO:0000256" key="5">
    <source>
        <dbReference type="SAM" id="Phobius"/>
    </source>
</evidence>
<feature type="transmembrane region" description="Helical" evidence="5">
    <location>
        <begin position="74"/>
        <end position="93"/>
    </location>
</feature>
<gene>
    <name evidence="6" type="ORF">UFOPK3547_00577</name>
</gene>
<keyword evidence="4 5" id="KW-0472">Membrane</keyword>
<dbReference type="PANTHER" id="PTHR43701:SF2">
    <property type="entry name" value="MEMBRANE TRANSPORTER PROTEIN YJNA-RELATED"/>
    <property type="match status" value="1"/>
</dbReference>
<dbReference type="GO" id="GO:0016020">
    <property type="term" value="C:membrane"/>
    <property type="evidence" value="ECO:0007669"/>
    <property type="project" value="UniProtKB-SubCell"/>
</dbReference>